<evidence type="ECO:0000256" key="3">
    <source>
        <dbReference type="ARBA" id="ARBA00022741"/>
    </source>
</evidence>
<dbReference type="STRING" id="134601.AFA91_03825"/>
<evidence type="ECO:0000256" key="11">
    <source>
        <dbReference type="ARBA" id="ARBA00039461"/>
    </source>
</evidence>
<keyword evidence="3" id="KW-0547">Nucleotide-binding</keyword>
<dbReference type="InterPro" id="IPR031475">
    <property type="entry name" value="NBD_C"/>
</dbReference>
<evidence type="ECO:0000256" key="2">
    <source>
        <dbReference type="ARBA" id="ARBA00022679"/>
    </source>
</evidence>
<dbReference type="Pfam" id="PF07005">
    <property type="entry name" value="SBD_N"/>
    <property type="match status" value="1"/>
</dbReference>
<evidence type="ECO:0000256" key="5">
    <source>
        <dbReference type="ARBA" id="ARBA00022840"/>
    </source>
</evidence>
<protein>
    <recommendedName>
        <fullName evidence="11">3-oxo-tetronate kinase</fullName>
        <ecNumber evidence="10">2.7.1.217</ecNumber>
    </recommendedName>
    <alternativeName>
        <fullName evidence="12">3-dehydrotetronate 4-kinase</fullName>
    </alternativeName>
</protein>
<dbReference type="InterPro" id="IPR042213">
    <property type="entry name" value="NBD_C_sf"/>
</dbReference>
<dbReference type="InterPro" id="IPR050007">
    <property type="entry name" value="OtnK"/>
</dbReference>
<dbReference type="InterPro" id="IPR010737">
    <property type="entry name" value="4-carb_acid_sugar_kinase_N"/>
</dbReference>
<dbReference type="Gene3D" id="3.40.50.10840">
    <property type="entry name" value="Putative sugar-binding, N-terminal domain"/>
    <property type="match status" value="1"/>
</dbReference>
<name>A0A0K0X1D4_MYCGD</name>
<dbReference type="GO" id="GO:0016301">
    <property type="term" value="F:kinase activity"/>
    <property type="evidence" value="ECO:0007669"/>
    <property type="project" value="UniProtKB-KW"/>
</dbReference>
<keyword evidence="2" id="KW-0808">Transferase</keyword>
<evidence type="ECO:0000256" key="12">
    <source>
        <dbReference type="ARBA" id="ARBA00041377"/>
    </source>
</evidence>
<evidence type="ECO:0000256" key="6">
    <source>
        <dbReference type="ARBA" id="ARBA00023277"/>
    </source>
</evidence>
<dbReference type="GO" id="GO:0005524">
    <property type="term" value="F:ATP binding"/>
    <property type="evidence" value="ECO:0007669"/>
    <property type="project" value="UniProtKB-KW"/>
</dbReference>
<reference evidence="15 16" key="1">
    <citation type="submission" date="2015-07" db="EMBL/GenBank/DDBJ databases">
        <title>Complete genome sequence of Mycobacterium goodii X7B, a facultative thermophilic biodesulfurizing bacterium.</title>
        <authorList>
            <person name="Yu B."/>
            <person name="Li F."/>
            <person name="Xu P."/>
        </authorList>
    </citation>
    <scope>NUCLEOTIDE SEQUENCE [LARGE SCALE GENOMIC DNA]</scope>
    <source>
        <strain evidence="15 16">X7B</strain>
    </source>
</reference>
<evidence type="ECO:0000256" key="10">
    <source>
        <dbReference type="ARBA" id="ARBA00039095"/>
    </source>
</evidence>
<dbReference type="EC" id="2.7.1.217" evidence="10"/>
<evidence type="ECO:0000256" key="1">
    <source>
        <dbReference type="ARBA" id="ARBA00005715"/>
    </source>
</evidence>
<dbReference type="Gene3D" id="3.40.980.20">
    <property type="entry name" value="Four-carbon acid sugar kinase, nucleotide binding domain"/>
    <property type="match status" value="1"/>
</dbReference>
<sequence>MLIGCIADDFTGATDVANMLVRQGISTVIHLGVPDTETSTGTEAVVVALKSRTAPVDTAVDESVGALRWLRSQGCRQIYFKYCSTFDSTPQGNIGPVTDALMDELGVDYTVACPALPANGRTVYNGYLFVGGELLNESSMRNHPLTPMADASVLRLLRQQTSSPVGLIPYEVVAQGEQAVRSAIDVHRQTGVRIGVVDAIDEGDLVVIGRACTDLPLVTASSGLAVGLAAALDPDEVAGHQLPRVSGRTAVISGSASRITAGQIRQMRACHPAFEITPDAVSTGVNAIVESAVAWADPLLAMGPVLIHTAPMETADTTVSGDLERALAAIAEKLVAGGVRRLVVAGGETSGAVVQALGVRVLRVGPEISPGVPWTFTLDRAQPVALALKSGNFGSADLFTRAFEVLR</sequence>
<evidence type="ECO:0000256" key="7">
    <source>
        <dbReference type="ARBA" id="ARBA00035898"/>
    </source>
</evidence>
<comment type="catalytic activity">
    <reaction evidence="7">
        <text>3-dehydro-L-erythronate + ATP = 3-dehydro-4-O-phospho-L-erythronate + ADP + H(+)</text>
        <dbReference type="Rhea" id="RHEA:52552"/>
        <dbReference type="ChEBI" id="CHEBI:15378"/>
        <dbReference type="ChEBI" id="CHEBI:30616"/>
        <dbReference type="ChEBI" id="CHEBI:136592"/>
        <dbReference type="ChEBI" id="CHEBI:136670"/>
        <dbReference type="ChEBI" id="CHEBI:456216"/>
        <dbReference type="EC" id="2.7.1.217"/>
    </reaction>
</comment>
<evidence type="ECO:0000259" key="13">
    <source>
        <dbReference type="Pfam" id="PF07005"/>
    </source>
</evidence>
<accession>A0A0K0X1D4</accession>
<keyword evidence="5" id="KW-0067">ATP-binding</keyword>
<dbReference type="Proteomes" id="UP000062255">
    <property type="component" value="Chromosome"/>
</dbReference>
<dbReference type="RefSeq" id="WP_049743566.1">
    <property type="nucleotide sequence ID" value="NZ_CP012150.1"/>
</dbReference>
<dbReference type="PATRIC" id="fig|134601.6.peg.795"/>
<comment type="function">
    <text evidence="9">Catalyzes the ATP-dependent phosphorylation of 3-oxo-tetronate to 3-oxo-tetronate 4-phosphate.</text>
</comment>
<organism evidence="15 16">
    <name type="scientific">Mycolicibacterium goodii</name>
    <name type="common">Mycobacterium goodii</name>
    <dbReference type="NCBI Taxonomy" id="134601"/>
    <lineage>
        <taxon>Bacteria</taxon>
        <taxon>Bacillati</taxon>
        <taxon>Actinomycetota</taxon>
        <taxon>Actinomycetes</taxon>
        <taxon>Mycobacteriales</taxon>
        <taxon>Mycobacteriaceae</taxon>
        <taxon>Mycolicibacterium</taxon>
    </lineage>
</organism>
<proteinExistence type="inferred from homology"/>
<feature type="domain" description="Four-carbon acid sugar kinase N-terminal" evidence="13">
    <location>
        <begin position="3"/>
        <end position="227"/>
    </location>
</feature>
<evidence type="ECO:0000256" key="4">
    <source>
        <dbReference type="ARBA" id="ARBA00022777"/>
    </source>
</evidence>
<dbReference type="KEGG" id="mgo:AFA91_03825"/>
<dbReference type="SUPFAM" id="SSF142764">
    <property type="entry name" value="YgbK-like"/>
    <property type="match status" value="1"/>
</dbReference>
<dbReference type="InterPro" id="IPR037051">
    <property type="entry name" value="4-carb_acid_sugar_kinase_N_sf"/>
</dbReference>
<keyword evidence="6" id="KW-0119">Carbohydrate metabolism</keyword>
<gene>
    <name evidence="15" type="ORF">AFA91_03825</name>
</gene>
<keyword evidence="4" id="KW-0418">Kinase</keyword>
<evidence type="ECO:0000313" key="15">
    <source>
        <dbReference type="EMBL" id="AKS31157.1"/>
    </source>
</evidence>
<dbReference type="EMBL" id="CP012150">
    <property type="protein sequence ID" value="AKS31157.1"/>
    <property type="molecule type" value="Genomic_DNA"/>
</dbReference>
<dbReference type="OrthoDB" id="191465at2"/>
<comment type="similarity">
    <text evidence="1">Belongs to the four-carbon acid sugar kinase family.</text>
</comment>
<feature type="domain" description="Four-carbon acid sugar kinase nucleotide binding" evidence="14">
    <location>
        <begin position="250"/>
        <end position="399"/>
    </location>
</feature>
<evidence type="ECO:0000256" key="8">
    <source>
        <dbReference type="ARBA" id="ARBA00036346"/>
    </source>
</evidence>
<evidence type="ECO:0000259" key="14">
    <source>
        <dbReference type="Pfam" id="PF17042"/>
    </source>
</evidence>
<evidence type="ECO:0000313" key="16">
    <source>
        <dbReference type="Proteomes" id="UP000062255"/>
    </source>
</evidence>
<evidence type="ECO:0000256" key="9">
    <source>
        <dbReference type="ARBA" id="ARBA00037335"/>
    </source>
</evidence>
<dbReference type="Pfam" id="PF17042">
    <property type="entry name" value="NBD_C"/>
    <property type="match status" value="1"/>
</dbReference>
<dbReference type="NCBIfam" id="NF043035">
    <property type="entry name" value="OxoTetrKin"/>
    <property type="match status" value="1"/>
</dbReference>
<dbReference type="AlphaFoldDB" id="A0A0K0X1D4"/>
<comment type="catalytic activity">
    <reaction evidence="8">
        <text>3-dehydro-D-erythronate + ATP = 3-dehydro-4-O-phospho-D-erythronate + ADP + H(+)</text>
        <dbReference type="Rhea" id="RHEA:52556"/>
        <dbReference type="ChEBI" id="CHEBI:15378"/>
        <dbReference type="ChEBI" id="CHEBI:30616"/>
        <dbReference type="ChEBI" id="CHEBI:57958"/>
        <dbReference type="ChEBI" id="CHEBI:136593"/>
        <dbReference type="ChEBI" id="CHEBI:456216"/>
        <dbReference type="EC" id="2.7.1.217"/>
    </reaction>
</comment>